<proteinExistence type="predicted"/>
<dbReference type="EMBL" id="OFSN01000066">
    <property type="protein sequence ID" value="SOY78284.1"/>
    <property type="molecule type" value="Genomic_DNA"/>
</dbReference>
<keyword evidence="2" id="KW-0472">Membrane</keyword>
<evidence type="ECO:0000313" key="3">
    <source>
        <dbReference type="EMBL" id="SOY77440.1"/>
    </source>
</evidence>
<feature type="region of interest" description="Disordered" evidence="1">
    <location>
        <begin position="57"/>
        <end position="102"/>
    </location>
</feature>
<dbReference type="GeneID" id="29763485"/>
<dbReference type="EMBL" id="OFSP01000077">
    <property type="protein sequence ID" value="SOY77440.1"/>
    <property type="molecule type" value="Genomic_DNA"/>
</dbReference>
<sequence>MESFAKNMIARPLKLFAFCMALYLASQSFIVGVFLAAVGFFYLKEKVLQWGKAVPAAPKVSMPEHDSKPKPTNDQVAEPPEQNYARSAVVTPICRTGTHDRS</sequence>
<evidence type="ECO:0000313" key="10">
    <source>
        <dbReference type="Proteomes" id="UP000257139"/>
    </source>
</evidence>
<feature type="transmembrane region" description="Helical" evidence="2">
    <location>
        <begin position="15"/>
        <end position="43"/>
    </location>
</feature>
<reference evidence="7 8" key="1">
    <citation type="submission" date="2018-01" db="EMBL/GenBank/DDBJ databases">
        <authorList>
            <person name="Clerissi C."/>
        </authorList>
    </citation>
    <scope>NUCLEOTIDE SEQUENCE [LARGE SCALE GENOMIC DNA]</scope>
    <source>
        <strain evidence="4">Cupriavidus taiwanensis LMG 19430</strain>
        <strain evidence="3">Cupriavidus taiwanensis STM 3521</strain>
        <strain evidence="5">Cupriavidus taiwanensis STM 6021</strain>
        <strain evidence="6">Cupriavidus taiwanensis SWF 66322</strain>
        <plasmid evidence="9">cbm2586_p</plasmid>
        <plasmid evidence="8">cbm2589_p</plasmid>
        <plasmid evidence="10">cbm2594_p</plasmid>
        <plasmid evidence="7">cbm2636p</plasmid>
        <plasmid evidence="6">CBM2636p</plasmid>
    </source>
</reference>
<gene>
    <name evidence="4" type="ORF">CBM2586_P90035</name>
    <name evidence="3" type="ORF">CBM2589_P90063</name>
    <name evidence="5" type="ORF">CBM2594_P30063</name>
    <name evidence="6" type="ORF">CBM2636_P10220</name>
</gene>
<geneLocation type="plasmid" evidence="7">
    <name>cbm2636p</name>
</geneLocation>
<evidence type="ECO:0000313" key="9">
    <source>
        <dbReference type="Proteomes" id="UP000257016"/>
    </source>
</evidence>
<dbReference type="OMA" id="MPEHDSK"/>
<dbReference type="EMBL" id="OGUU01000036">
    <property type="protein sequence ID" value="SPC25364.1"/>
    <property type="molecule type" value="Genomic_DNA"/>
</dbReference>
<dbReference type="EMBL" id="LT984815">
    <property type="protein sequence ID" value="SPD69309.1"/>
    <property type="molecule type" value="Genomic_DNA"/>
</dbReference>
<dbReference type="Proteomes" id="UP000257139">
    <property type="component" value="Plasmid CBM2594_p"/>
</dbReference>
<evidence type="ECO:0000313" key="5">
    <source>
        <dbReference type="EMBL" id="SPC25364.1"/>
    </source>
</evidence>
<evidence type="ECO:0000313" key="8">
    <source>
        <dbReference type="Proteomes" id="UP000256297"/>
    </source>
</evidence>
<keyword evidence="2" id="KW-1133">Transmembrane helix</keyword>
<evidence type="ECO:0000256" key="2">
    <source>
        <dbReference type="SAM" id="Phobius"/>
    </source>
</evidence>
<protein>
    <submittedName>
        <fullName evidence="5">Uncharacterized protein</fullName>
    </submittedName>
</protein>
<evidence type="ECO:0000313" key="4">
    <source>
        <dbReference type="EMBL" id="SOY78284.1"/>
    </source>
</evidence>
<dbReference type="Proteomes" id="UP000256297">
    <property type="component" value="Plasmid CBM2589_p"/>
</dbReference>
<dbReference type="Proteomes" id="UP000254259">
    <property type="component" value="Plasmid CBM2636p"/>
</dbReference>
<feature type="compositionally biased region" description="Basic and acidic residues" evidence="1">
    <location>
        <begin position="62"/>
        <end position="71"/>
    </location>
</feature>
<evidence type="ECO:0000313" key="7">
    <source>
        <dbReference type="Proteomes" id="UP000254259"/>
    </source>
</evidence>
<geneLocation type="plasmid" evidence="8">
    <name>cbm2589_p</name>
</geneLocation>
<geneLocation type="plasmid" evidence="9">
    <name>cbm2586_p</name>
</geneLocation>
<keyword evidence="2" id="KW-0812">Transmembrane</keyword>
<geneLocation type="plasmid" evidence="6">
    <name>CBM2636p</name>
</geneLocation>
<evidence type="ECO:0000256" key="1">
    <source>
        <dbReference type="SAM" id="MobiDB-lite"/>
    </source>
</evidence>
<dbReference type="RefSeq" id="WP_012354548.1">
    <property type="nucleotide sequence ID" value="NZ_CBCRZP010000050.1"/>
</dbReference>
<evidence type="ECO:0000313" key="6">
    <source>
        <dbReference type="EMBL" id="SPD69309.1"/>
    </source>
</evidence>
<name>A0A375GN66_9BURK</name>
<keyword evidence="6" id="KW-0614">Plasmid</keyword>
<accession>A0A375GN66</accession>
<organism evidence="5 10">
    <name type="scientific">Cupriavidus taiwanensis</name>
    <dbReference type="NCBI Taxonomy" id="164546"/>
    <lineage>
        <taxon>Bacteria</taxon>
        <taxon>Pseudomonadati</taxon>
        <taxon>Pseudomonadota</taxon>
        <taxon>Betaproteobacteria</taxon>
        <taxon>Burkholderiales</taxon>
        <taxon>Burkholderiaceae</taxon>
        <taxon>Cupriavidus</taxon>
    </lineage>
</organism>
<geneLocation type="plasmid" evidence="10">
    <name>cbm2594_p</name>
</geneLocation>
<dbReference type="AlphaFoldDB" id="A0A375GN66"/>
<dbReference type="Proteomes" id="UP000257016">
    <property type="component" value="Unassembled WGS sequence"/>
</dbReference>